<keyword evidence="3" id="KW-1185">Reference proteome</keyword>
<dbReference type="InterPro" id="IPR001173">
    <property type="entry name" value="Glyco_trans_2-like"/>
</dbReference>
<dbReference type="InterPro" id="IPR029044">
    <property type="entry name" value="Nucleotide-diphossugar_trans"/>
</dbReference>
<dbReference type="PANTHER" id="PTHR22916:SF3">
    <property type="entry name" value="UDP-GLCNAC:BETAGAL BETA-1,3-N-ACETYLGLUCOSAMINYLTRANSFERASE-LIKE PROTEIN 1"/>
    <property type="match status" value="1"/>
</dbReference>
<dbReference type="CDD" id="cd06433">
    <property type="entry name" value="GT_2_WfgS_like"/>
    <property type="match status" value="1"/>
</dbReference>
<proteinExistence type="predicted"/>
<evidence type="ECO:0000313" key="3">
    <source>
        <dbReference type="Proteomes" id="UP000825483"/>
    </source>
</evidence>
<reference evidence="2" key="1">
    <citation type="journal article" date="2022" name="Int. J. Syst. Evol. Microbiol.">
        <title>Prevotella lacticifex sp. nov., isolated from the rumen of cows.</title>
        <authorList>
            <person name="Shinkai T."/>
            <person name="Ikeyama N."/>
            <person name="Kumagai M."/>
            <person name="Ohmori H."/>
            <person name="Sakamoto M."/>
            <person name="Ohkuma M."/>
            <person name="Mitsumori M."/>
        </authorList>
    </citation>
    <scope>NUCLEOTIDE SEQUENCE</scope>
    <source>
        <strain evidence="2">R5076</strain>
    </source>
</reference>
<sequence>MKITIITITYNAAAVVRPTLDSVFRQAHNDVEHWIIDGASTDDTLQIVEEYKRHDDSTENGHEVKILSEPDKGIYYAMNKGLERATGDYVLFLNAGDTLASGNTLDEVCASVGDGEKLPAVIYGDTDIVDANHNFIRHRRLAPPERLTWRSFRHGMLVCHQAFYALRDIAKDIPYDTRYRHSADVDWCIKVLKEGKRRRLPNRRVHAVVADFLDGGDTTQNHRDSLKERFDVMRHHYGLITTVAMHAWFVVRGFIKK</sequence>
<dbReference type="Pfam" id="PF00535">
    <property type="entry name" value="Glycos_transf_2"/>
    <property type="match status" value="1"/>
</dbReference>
<evidence type="ECO:0000313" key="2">
    <source>
        <dbReference type="EMBL" id="GJG59696.1"/>
    </source>
</evidence>
<comment type="caution">
    <text evidence="2">The sequence shown here is derived from an EMBL/GenBank/DDBJ whole genome shotgun (WGS) entry which is preliminary data.</text>
</comment>
<evidence type="ECO:0000259" key="1">
    <source>
        <dbReference type="Pfam" id="PF00535"/>
    </source>
</evidence>
<dbReference type="RefSeq" id="WP_223928629.1">
    <property type="nucleotide sequence ID" value="NZ_BPTU01000002.1"/>
</dbReference>
<gene>
    <name evidence="2" type="ORF">PRLR5076_25470</name>
</gene>
<protein>
    <submittedName>
        <fullName evidence="2">Glycosyl transferase</fullName>
    </submittedName>
</protein>
<organism evidence="2 3">
    <name type="scientific">Prevotella lacticifex</name>
    <dbReference type="NCBI Taxonomy" id="2854755"/>
    <lineage>
        <taxon>Bacteria</taxon>
        <taxon>Pseudomonadati</taxon>
        <taxon>Bacteroidota</taxon>
        <taxon>Bacteroidia</taxon>
        <taxon>Bacteroidales</taxon>
        <taxon>Prevotellaceae</taxon>
        <taxon>Prevotella</taxon>
    </lineage>
</organism>
<dbReference type="AlphaFoldDB" id="A0A9R1CBU1"/>
<dbReference type="GO" id="GO:0016758">
    <property type="term" value="F:hexosyltransferase activity"/>
    <property type="evidence" value="ECO:0007669"/>
    <property type="project" value="UniProtKB-ARBA"/>
</dbReference>
<name>A0A9R1CBU1_9BACT</name>
<dbReference type="GeneID" id="72466260"/>
<dbReference type="PANTHER" id="PTHR22916">
    <property type="entry name" value="GLYCOSYLTRANSFERASE"/>
    <property type="match status" value="1"/>
</dbReference>
<dbReference type="Proteomes" id="UP000825483">
    <property type="component" value="Unassembled WGS sequence"/>
</dbReference>
<dbReference type="Gene3D" id="3.90.550.10">
    <property type="entry name" value="Spore Coat Polysaccharide Biosynthesis Protein SpsA, Chain A"/>
    <property type="match status" value="1"/>
</dbReference>
<accession>A0A9R1CBU1</accession>
<feature type="domain" description="Glycosyltransferase 2-like" evidence="1">
    <location>
        <begin position="4"/>
        <end position="167"/>
    </location>
</feature>
<dbReference type="EMBL" id="BPUB01000002">
    <property type="protein sequence ID" value="GJG59696.1"/>
    <property type="molecule type" value="Genomic_DNA"/>
</dbReference>
<keyword evidence="2" id="KW-0808">Transferase</keyword>
<dbReference type="SUPFAM" id="SSF53448">
    <property type="entry name" value="Nucleotide-diphospho-sugar transferases"/>
    <property type="match status" value="1"/>
</dbReference>